<organism evidence="1">
    <name type="scientific">marine sediment metagenome</name>
    <dbReference type="NCBI Taxonomy" id="412755"/>
    <lineage>
        <taxon>unclassified sequences</taxon>
        <taxon>metagenomes</taxon>
        <taxon>ecological metagenomes</taxon>
    </lineage>
</organism>
<evidence type="ECO:0000313" key="1">
    <source>
        <dbReference type="EMBL" id="KKM25558.1"/>
    </source>
</evidence>
<proteinExistence type="predicted"/>
<comment type="caution">
    <text evidence="1">The sequence shown here is derived from an EMBL/GenBank/DDBJ whole genome shotgun (WGS) entry which is preliminary data.</text>
</comment>
<dbReference type="EMBL" id="LAZR01012692">
    <property type="protein sequence ID" value="KKM25558.1"/>
    <property type="molecule type" value="Genomic_DNA"/>
</dbReference>
<gene>
    <name evidence="1" type="ORF">LCGC14_1593800</name>
</gene>
<name>A0A0F9KTZ7_9ZZZZ</name>
<reference evidence="1" key="1">
    <citation type="journal article" date="2015" name="Nature">
        <title>Complex archaea that bridge the gap between prokaryotes and eukaryotes.</title>
        <authorList>
            <person name="Spang A."/>
            <person name="Saw J.H."/>
            <person name="Jorgensen S.L."/>
            <person name="Zaremba-Niedzwiedzka K."/>
            <person name="Martijn J."/>
            <person name="Lind A.E."/>
            <person name="van Eijk R."/>
            <person name="Schleper C."/>
            <person name="Guy L."/>
            <person name="Ettema T.J."/>
        </authorList>
    </citation>
    <scope>NUCLEOTIDE SEQUENCE</scope>
</reference>
<protein>
    <submittedName>
        <fullName evidence="1">Uncharacterized protein</fullName>
    </submittedName>
</protein>
<dbReference type="AlphaFoldDB" id="A0A0F9KTZ7"/>
<sequence>MPSGKPLKKQREQAATVRTAVNSMTRLLQDELETKGSDVRAKILDSFDDTLAAVEALAHGIKLVKNSGQEDEFVYSLPPHWPALKWLADWGRQILKQEATTVQEHRVDPETKQIMKDFIAEGRKRPAVIESEGVYQLGNPVDREQPNGA</sequence>
<accession>A0A0F9KTZ7</accession>